<organism evidence="1 2">
    <name type="scientific">Oenococcus oeni AWRIB429</name>
    <dbReference type="NCBI Taxonomy" id="655225"/>
    <lineage>
        <taxon>Bacteria</taxon>
        <taxon>Bacillati</taxon>
        <taxon>Bacillota</taxon>
        <taxon>Bacilli</taxon>
        <taxon>Lactobacillales</taxon>
        <taxon>Lactobacillaceae</taxon>
        <taxon>Oenococcus</taxon>
    </lineage>
</organism>
<accession>D3L8H1</accession>
<dbReference type="Proteomes" id="UP000003075">
    <property type="component" value="Unassembled WGS sequence"/>
</dbReference>
<name>D3L8H1_OENOE</name>
<gene>
    <name evidence="1" type="ORF">AWRIB429_0651</name>
</gene>
<sequence>MSQLSNVNIVREKVTKVKRYFQFSLSFAKTIKTAKEKGTKT</sequence>
<evidence type="ECO:0000313" key="2">
    <source>
        <dbReference type="Proteomes" id="UP000003075"/>
    </source>
</evidence>
<dbReference type="AlphaFoldDB" id="D3L8H1"/>
<comment type="caution">
    <text evidence="1">The sequence shown here is derived from an EMBL/GenBank/DDBJ whole genome shotgun (WGS) entry which is preliminary data.</text>
</comment>
<dbReference type="EMBL" id="ACSE01000009">
    <property type="protein sequence ID" value="EFD88865.1"/>
    <property type="molecule type" value="Genomic_DNA"/>
</dbReference>
<reference evidence="1 2" key="1">
    <citation type="journal article" date="2010" name="Appl. Microbiol. Biotechnol.">
        <title>Genotypic diversity in Oenococcus oeni by high-density microarray comparative genome hybridization and whole genome sequencing.</title>
        <authorList>
            <person name="Borneman A.R."/>
            <person name="Bartowsky E.J."/>
            <person name="McCarthy J."/>
            <person name="Chambers P.J."/>
        </authorList>
    </citation>
    <scope>NUCLEOTIDE SEQUENCE [LARGE SCALE GENOMIC DNA]</scope>
    <source>
        <strain evidence="1 2">AWRIB429</strain>
    </source>
</reference>
<evidence type="ECO:0000313" key="1">
    <source>
        <dbReference type="EMBL" id="EFD88865.1"/>
    </source>
</evidence>
<proteinExistence type="predicted"/>
<protein>
    <submittedName>
        <fullName evidence="1">Uncharacterized protein</fullName>
    </submittedName>
</protein>